<organism evidence="1 2">
    <name type="scientific">Pseudoalteromonas rubra</name>
    <dbReference type="NCBI Taxonomy" id="43658"/>
    <lineage>
        <taxon>Bacteria</taxon>
        <taxon>Pseudomonadati</taxon>
        <taxon>Pseudomonadota</taxon>
        <taxon>Gammaproteobacteria</taxon>
        <taxon>Alteromonadales</taxon>
        <taxon>Pseudoalteromonadaceae</taxon>
        <taxon>Pseudoalteromonas</taxon>
    </lineage>
</organism>
<sequence>MTELFVSFGSTLNKFLCYPLTQNSARRCWRFAAT</sequence>
<reference evidence="1 2" key="1">
    <citation type="journal article" date="2012" name="J. Bacteriol.">
        <title>Genome sequence of the cycloprodigiosin-producing bacterial strain Pseudoalteromonas rubra ATCC 29570(T).</title>
        <authorList>
            <person name="Xie B.B."/>
            <person name="Shu Y.L."/>
            <person name="Qin Q.L."/>
            <person name="Rong J.C."/>
            <person name="Zhang X.Y."/>
            <person name="Chen X.L."/>
            <person name="Zhou B.C."/>
            <person name="Zhang Y.Z."/>
        </authorList>
    </citation>
    <scope>NUCLEOTIDE SEQUENCE [LARGE SCALE GENOMIC DNA]</scope>
    <source>
        <strain evidence="1 2">DSM 6842</strain>
    </source>
</reference>
<evidence type="ECO:0000313" key="1">
    <source>
        <dbReference type="EMBL" id="KAF7783524.1"/>
    </source>
</evidence>
<dbReference type="Proteomes" id="UP000016480">
    <property type="component" value="Unassembled WGS sequence"/>
</dbReference>
<gene>
    <name evidence="1" type="ORF">PRUB_a6018</name>
</gene>
<proteinExistence type="predicted"/>
<protein>
    <submittedName>
        <fullName evidence="1">Uncharacterized protein</fullName>
    </submittedName>
</protein>
<comment type="caution">
    <text evidence="1">The sequence shown here is derived from an EMBL/GenBank/DDBJ whole genome shotgun (WGS) entry which is preliminary data.</text>
</comment>
<dbReference type="EMBL" id="AHCD03000043">
    <property type="protein sequence ID" value="KAF7783524.1"/>
    <property type="molecule type" value="Genomic_DNA"/>
</dbReference>
<accession>A0A8T0C4K4</accession>
<dbReference type="AlphaFoldDB" id="A0A8T0C4K4"/>
<name>A0A8T0C4K4_9GAMM</name>
<evidence type="ECO:0000313" key="2">
    <source>
        <dbReference type="Proteomes" id="UP000016480"/>
    </source>
</evidence>